<dbReference type="Proteomes" id="UP000500767">
    <property type="component" value="Chromosome"/>
</dbReference>
<dbReference type="KEGG" id="lck:HN018_07420"/>
<evidence type="ECO:0000313" key="2">
    <source>
        <dbReference type="Proteomes" id="UP000500767"/>
    </source>
</evidence>
<keyword evidence="2" id="KW-1185">Reference proteome</keyword>
<accession>A0A6M8HNK0</accession>
<organism evidence="1 2">
    <name type="scientific">Lichenicola cladoniae</name>
    <dbReference type="NCBI Taxonomy" id="1484109"/>
    <lineage>
        <taxon>Bacteria</taxon>
        <taxon>Pseudomonadati</taxon>
        <taxon>Pseudomonadota</taxon>
        <taxon>Alphaproteobacteria</taxon>
        <taxon>Acetobacterales</taxon>
        <taxon>Acetobacteraceae</taxon>
        <taxon>Lichenicola</taxon>
    </lineage>
</organism>
<dbReference type="AlphaFoldDB" id="A0A6M8HNK0"/>
<evidence type="ECO:0000313" key="1">
    <source>
        <dbReference type="EMBL" id="QKE89896.1"/>
    </source>
</evidence>
<sequence>MRVRFRCDPNLLASLSPPVPARDALPDWLRSMPGMAASDMHDGAPIRTVKQCPPFVDAMMQGFVMTLPCDVQVRDGVLSWNWDVPALATGTHPRAPMSFHAAAQVEGTPFVRGEQLVVKFNSFWTIRLDPGWSLLVSHPVNRDDLPFRLLSGLVDADRFHEVGILFPAIWLAPGFEGVLPRGMPVAQCIPVRRDALTLDIGAFDADEQARYEATARILTEETGHYRRVTRA</sequence>
<name>A0A6M8HNK0_9PROT</name>
<proteinExistence type="predicted"/>
<protein>
    <submittedName>
        <fullName evidence="1">Uncharacterized protein</fullName>
    </submittedName>
</protein>
<dbReference type="EMBL" id="CP053708">
    <property type="protein sequence ID" value="QKE89896.1"/>
    <property type="molecule type" value="Genomic_DNA"/>
</dbReference>
<gene>
    <name evidence="1" type="ORF">HN018_07420</name>
</gene>
<dbReference type="RefSeq" id="WP_171834884.1">
    <property type="nucleotide sequence ID" value="NZ_CP053708.1"/>
</dbReference>
<reference evidence="1 2" key="1">
    <citation type="journal article" date="2014" name="World J. Microbiol. Biotechnol.">
        <title>Biodiversity and physiological characteristics of Antarctic and Arctic lichens-associated bacteria.</title>
        <authorList>
            <person name="Lee Y.M."/>
            <person name="Kim E.H."/>
            <person name="Lee H.K."/>
            <person name="Hong S.G."/>
        </authorList>
    </citation>
    <scope>NUCLEOTIDE SEQUENCE [LARGE SCALE GENOMIC DNA]</scope>
    <source>
        <strain evidence="1 2">PAMC 26569</strain>
    </source>
</reference>